<dbReference type="Gene3D" id="1.10.10.10">
    <property type="entry name" value="Winged helix-like DNA-binding domain superfamily/Winged helix DNA-binding domain"/>
    <property type="match status" value="1"/>
</dbReference>
<dbReference type="GO" id="GO:0006351">
    <property type="term" value="P:DNA-templated transcription"/>
    <property type="evidence" value="ECO:0007669"/>
    <property type="project" value="TreeGrafter"/>
</dbReference>
<keyword evidence="2" id="KW-0805">Transcription regulation</keyword>
<evidence type="ECO:0000256" key="4">
    <source>
        <dbReference type="ARBA" id="ARBA00023163"/>
    </source>
</evidence>
<feature type="domain" description="HTH lysR-type" evidence="5">
    <location>
        <begin position="12"/>
        <end position="66"/>
    </location>
</feature>
<dbReference type="PRINTS" id="PR00039">
    <property type="entry name" value="HTHLYSR"/>
</dbReference>
<dbReference type="InterPro" id="IPR058163">
    <property type="entry name" value="LysR-type_TF_proteobact-type"/>
</dbReference>
<dbReference type="Pfam" id="PF00126">
    <property type="entry name" value="HTH_1"/>
    <property type="match status" value="1"/>
</dbReference>
<dbReference type="InterPro" id="IPR000847">
    <property type="entry name" value="LysR_HTH_N"/>
</dbReference>
<dbReference type="KEGG" id="vih:AB0763_10530"/>
<dbReference type="InterPro" id="IPR036390">
    <property type="entry name" value="WH_DNA-bd_sf"/>
</dbReference>
<dbReference type="EMBL" id="CP162601">
    <property type="protein sequence ID" value="XDK26373.1"/>
    <property type="molecule type" value="Genomic_DNA"/>
</dbReference>
<dbReference type="InterPro" id="IPR005119">
    <property type="entry name" value="LysR_subst-bd"/>
</dbReference>
<sequence>MSPYPDLPFSHNSLKSFESVARHLSFTQAAAELHVTQSAVSRQVKQLESELGVALVIRKHRAIELTAHGQALFATLSQHYQALETLIASWQHQEHQKVVIKATLSYATRCLIPKFKRLSESFPNVDISVVPALEEDEGVHRGDYDLFVFNTRKGHQYQAHSAFTYLRDEFMSPVCPPNLLGEQQDLEQVLSLPRLHPTFNHEDWNSWLKKNQIPRNDKVKNSVFFTLDLALSACLAGQGVTVTDLMLVLPEMKQGFLTCPSQVPVQHSAWQYYCHQRQPSSLHQSIIEWLQQESHREVEQLYQLARERHWQGLFTFRS</sequence>
<dbReference type="GO" id="GO:0003700">
    <property type="term" value="F:DNA-binding transcription factor activity"/>
    <property type="evidence" value="ECO:0007669"/>
    <property type="project" value="InterPro"/>
</dbReference>
<evidence type="ECO:0000256" key="2">
    <source>
        <dbReference type="ARBA" id="ARBA00023015"/>
    </source>
</evidence>
<evidence type="ECO:0000313" key="6">
    <source>
        <dbReference type="EMBL" id="XDK26373.1"/>
    </source>
</evidence>
<dbReference type="PANTHER" id="PTHR30537">
    <property type="entry name" value="HTH-TYPE TRANSCRIPTIONAL REGULATOR"/>
    <property type="match status" value="1"/>
</dbReference>
<evidence type="ECO:0000259" key="5">
    <source>
        <dbReference type="PROSITE" id="PS50931"/>
    </source>
</evidence>
<evidence type="ECO:0000256" key="1">
    <source>
        <dbReference type="ARBA" id="ARBA00009437"/>
    </source>
</evidence>
<evidence type="ECO:0000256" key="3">
    <source>
        <dbReference type="ARBA" id="ARBA00023125"/>
    </source>
</evidence>
<protein>
    <submittedName>
        <fullName evidence="6">LysR family transcriptional regulator</fullName>
    </submittedName>
</protein>
<dbReference type="SUPFAM" id="SSF46785">
    <property type="entry name" value="Winged helix' DNA-binding domain"/>
    <property type="match status" value="1"/>
</dbReference>
<name>A0AB39HIZ6_9VIBR</name>
<comment type="similarity">
    <text evidence="1">Belongs to the LysR transcriptional regulatory family.</text>
</comment>
<dbReference type="GO" id="GO:0043565">
    <property type="term" value="F:sequence-specific DNA binding"/>
    <property type="evidence" value="ECO:0007669"/>
    <property type="project" value="TreeGrafter"/>
</dbReference>
<proteinExistence type="inferred from homology"/>
<dbReference type="PANTHER" id="PTHR30537:SF26">
    <property type="entry name" value="GLYCINE CLEAVAGE SYSTEM TRANSCRIPTIONAL ACTIVATOR"/>
    <property type="match status" value="1"/>
</dbReference>
<dbReference type="SUPFAM" id="SSF53850">
    <property type="entry name" value="Periplasmic binding protein-like II"/>
    <property type="match status" value="1"/>
</dbReference>
<dbReference type="Gene3D" id="3.40.190.10">
    <property type="entry name" value="Periplasmic binding protein-like II"/>
    <property type="match status" value="2"/>
</dbReference>
<dbReference type="AlphaFoldDB" id="A0AB39HIZ6"/>
<keyword evidence="4" id="KW-0804">Transcription</keyword>
<dbReference type="Pfam" id="PF03466">
    <property type="entry name" value="LysR_substrate"/>
    <property type="match status" value="1"/>
</dbReference>
<gene>
    <name evidence="6" type="ORF">AB0763_10530</name>
</gene>
<accession>A0AB39HIZ6</accession>
<dbReference type="RefSeq" id="WP_306100851.1">
    <property type="nucleotide sequence ID" value="NZ_CP162601.1"/>
</dbReference>
<keyword evidence="3" id="KW-0238">DNA-binding</keyword>
<dbReference type="FunFam" id="1.10.10.10:FF:000001">
    <property type="entry name" value="LysR family transcriptional regulator"/>
    <property type="match status" value="1"/>
</dbReference>
<dbReference type="PROSITE" id="PS50931">
    <property type="entry name" value="HTH_LYSR"/>
    <property type="match status" value="1"/>
</dbReference>
<organism evidence="6">
    <name type="scientific">Vibrio sp. HB236076</name>
    <dbReference type="NCBI Taxonomy" id="3232307"/>
    <lineage>
        <taxon>Bacteria</taxon>
        <taxon>Pseudomonadati</taxon>
        <taxon>Pseudomonadota</taxon>
        <taxon>Gammaproteobacteria</taxon>
        <taxon>Vibrionales</taxon>
        <taxon>Vibrionaceae</taxon>
        <taxon>Vibrio</taxon>
    </lineage>
</organism>
<dbReference type="InterPro" id="IPR036388">
    <property type="entry name" value="WH-like_DNA-bd_sf"/>
</dbReference>
<reference evidence="6" key="1">
    <citation type="submission" date="2024-07" db="EMBL/GenBank/DDBJ databases">
        <title>Genome Analysis of a Potential Novel Vibrio Species Secreting pH- and Thermo-stable Alginate Lyase and its Application in Producing Alginate Oligosaccharides.</title>
        <authorList>
            <person name="Huang H."/>
            <person name="Bao K."/>
        </authorList>
    </citation>
    <scope>NUCLEOTIDE SEQUENCE</scope>
    <source>
        <strain evidence="6">HB236076</strain>
    </source>
</reference>